<name>A0A9R1VSC7_LACSA</name>
<evidence type="ECO:0000259" key="1">
    <source>
        <dbReference type="PROSITE" id="PS50181"/>
    </source>
</evidence>
<accession>A0A9R1VSC7</accession>
<dbReference type="SUPFAM" id="SSF81383">
    <property type="entry name" value="F-box domain"/>
    <property type="match status" value="1"/>
</dbReference>
<dbReference type="InterPro" id="IPR001810">
    <property type="entry name" value="F-box_dom"/>
</dbReference>
<reference evidence="2 3" key="1">
    <citation type="journal article" date="2017" name="Nat. Commun.">
        <title>Genome assembly with in vitro proximity ligation data and whole-genome triplication in lettuce.</title>
        <authorList>
            <person name="Reyes-Chin-Wo S."/>
            <person name="Wang Z."/>
            <person name="Yang X."/>
            <person name="Kozik A."/>
            <person name="Arikit S."/>
            <person name="Song C."/>
            <person name="Xia L."/>
            <person name="Froenicke L."/>
            <person name="Lavelle D.O."/>
            <person name="Truco M.J."/>
            <person name="Xia R."/>
            <person name="Zhu S."/>
            <person name="Xu C."/>
            <person name="Xu H."/>
            <person name="Xu X."/>
            <person name="Cox K."/>
            <person name="Korf I."/>
            <person name="Meyers B.C."/>
            <person name="Michelmore R.W."/>
        </authorList>
    </citation>
    <scope>NUCLEOTIDE SEQUENCE [LARGE SCALE GENOMIC DNA]</scope>
    <source>
        <strain evidence="3">cv. Salinas</strain>
        <tissue evidence="2">Seedlings</tissue>
    </source>
</reference>
<evidence type="ECO:0000313" key="2">
    <source>
        <dbReference type="EMBL" id="KAJ0209813.1"/>
    </source>
</evidence>
<dbReference type="InterPro" id="IPR053781">
    <property type="entry name" value="F-box_AtFBL13-like"/>
</dbReference>
<sequence>MKMKDHQRQSSDRISSLPDDIIEKILTFIPIRDALRTSVLSKRCRYCWTGMQKLVFDDRLINVSSDMGVVKKYKLVITIFHVLLLHKGPISELYIHISDEEIVNEIDQIILHLSRSKNIKKFIFEVYRYDGYYKLPCSFFSLHGLEHLSLKYCVIEIPSMFNGFSMLKSLIFVEVDINATMLQRFLISCPLLEEFTWIGRYVTDFIGDNKCTFVDLFKCLPSVQAVNISRFYNKDFYAGVMSQKLHTPLVYLRILVLQVCFGKQDEISSTLCVINSSPNLEKIKFKMLRYVGQTFNTSFLDPQDYSGLNLDHLRELEITNFHNYAPEMEFVKLIMAKSPLLKKARIELDNSISVDIEVKMLQDLVLQPFPRASTSAKFIIERPKKLPVKAN</sequence>
<proteinExistence type="predicted"/>
<dbReference type="SMART" id="SM00256">
    <property type="entry name" value="FBOX"/>
    <property type="match status" value="1"/>
</dbReference>
<dbReference type="Pfam" id="PF00646">
    <property type="entry name" value="F-box"/>
    <property type="match status" value="1"/>
</dbReference>
<dbReference type="Pfam" id="PF08387">
    <property type="entry name" value="FBD"/>
    <property type="match status" value="1"/>
</dbReference>
<dbReference type="InterPro" id="IPR055411">
    <property type="entry name" value="LRR_FXL15/At3g58940/PEG3-like"/>
</dbReference>
<dbReference type="InterPro" id="IPR036047">
    <property type="entry name" value="F-box-like_dom_sf"/>
</dbReference>
<feature type="domain" description="F-box" evidence="1">
    <location>
        <begin position="11"/>
        <end position="43"/>
    </location>
</feature>
<dbReference type="PANTHER" id="PTHR31639">
    <property type="entry name" value="F-BOX PROTEIN-LIKE"/>
    <property type="match status" value="1"/>
</dbReference>
<dbReference type="InterPro" id="IPR006566">
    <property type="entry name" value="FBD"/>
</dbReference>
<dbReference type="PROSITE" id="PS50181">
    <property type="entry name" value="FBOX"/>
    <property type="match status" value="1"/>
</dbReference>
<protein>
    <recommendedName>
        <fullName evidence="1">F-box domain-containing protein</fullName>
    </recommendedName>
</protein>
<dbReference type="PANTHER" id="PTHR31639:SF315">
    <property type="entry name" value="LEUCINE-RICH REPEAT DOMAIN SUPERFAMILY, F-BOX-LIKE DOMAIN SUPERFAMILY"/>
    <property type="match status" value="1"/>
</dbReference>
<dbReference type="CDD" id="cd22160">
    <property type="entry name" value="F-box_AtFBL13-like"/>
    <property type="match status" value="1"/>
</dbReference>
<organism evidence="2 3">
    <name type="scientific">Lactuca sativa</name>
    <name type="common">Garden lettuce</name>
    <dbReference type="NCBI Taxonomy" id="4236"/>
    <lineage>
        <taxon>Eukaryota</taxon>
        <taxon>Viridiplantae</taxon>
        <taxon>Streptophyta</taxon>
        <taxon>Embryophyta</taxon>
        <taxon>Tracheophyta</taxon>
        <taxon>Spermatophyta</taxon>
        <taxon>Magnoliopsida</taxon>
        <taxon>eudicotyledons</taxon>
        <taxon>Gunneridae</taxon>
        <taxon>Pentapetalae</taxon>
        <taxon>asterids</taxon>
        <taxon>campanulids</taxon>
        <taxon>Asterales</taxon>
        <taxon>Asteraceae</taxon>
        <taxon>Cichorioideae</taxon>
        <taxon>Cichorieae</taxon>
        <taxon>Lactucinae</taxon>
        <taxon>Lactuca</taxon>
    </lineage>
</organism>
<dbReference type="EMBL" id="NBSK02000004">
    <property type="protein sequence ID" value="KAJ0209813.1"/>
    <property type="molecule type" value="Genomic_DNA"/>
</dbReference>
<dbReference type="SMART" id="SM00579">
    <property type="entry name" value="FBD"/>
    <property type="match status" value="1"/>
</dbReference>
<evidence type="ECO:0000313" key="3">
    <source>
        <dbReference type="Proteomes" id="UP000235145"/>
    </source>
</evidence>
<dbReference type="SUPFAM" id="SSF52047">
    <property type="entry name" value="RNI-like"/>
    <property type="match status" value="1"/>
</dbReference>
<dbReference type="Proteomes" id="UP000235145">
    <property type="component" value="Unassembled WGS sequence"/>
</dbReference>
<comment type="caution">
    <text evidence="2">The sequence shown here is derived from an EMBL/GenBank/DDBJ whole genome shotgun (WGS) entry which is preliminary data.</text>
</comment>
<dbReference type="Gene3D" id="3.80.10.10">
    <property type="entry name" value="Ribonuclease Inhibitor"/>
    <property type="match status" value="1"/>
</dbReference>
<dbReference type="AlphaFoldDB" id="A0A9R1VSC7"/>
<dbReference type="Pfam" id="PF24758">
    <property type="entry name" value="LRR_At5g56370"/>
    <property type="match status" value="1"/>
</dbReference>
<dbReference type="InterPro" id="IPR032675">
    <property type="entry name" value="LRR_dom_sf"/>
</dbReference>
<keyword evidence="3" id="KW-1185">Reference proteome</keyword>
<gene>
    <name evidence="2" type="ORF">LSAT_V11C400165180</name>
</gene>